<feature type="region of interest" description="Disordered" evidence="1">
    <location>
        <begin position="1"/>
        <end position="39"/>
    </location>
</feature>
<protein>
    <submittedName>
        <fullName evidence="2">(spotted green pufferfish) hypothetical protein</fullName>
    </submittedName>
</protein>
<reference evidence="2" key="1">
    <citation type="journal article" date="2004" name="Nature">
        <title>Genome duplication in the teleost fish Tetraodon nigroviridis reveals the early vertebrate proto-karyotype.</title>
        <authorList>
            <person name="Jaillon O."/>
            <person name="Aury J.-M."/>
            <person name="Brunet F."/>
            <person name="Petit J.-L."/>
            <person name="Stange-Thomann N."/>
            <person name="Mauceli E."/>
            <person name="Bouneau L."/>
            <person name="Fischer C."/>
            <person name="Ozouf-Costaz C."/>
            <person name="Bernot A."/>
            <person name="Nicaud S."/>
            <person name="Jaffe D."/>
            <person name="Fisher S."/>
            <person name="Lutfalla G."/>
            <person name="Dossat C."/>
            <person name="Segurens B."/>
            <person name="Dasilva C."/>
            <person name="Salanoubat M."/>
            <person name="Levy M."/>
            <person name="Boudet N."/>
            <person name="Castellano S."/>
            <person name="Anthouard V."/>
            <person name="Jubin C."/>
            <person name="Castelli V."/>
            <person name="Katinka M."/>
            <person name="Vacherie B."/>
            <person name="Biemont C."/>
            <person name="Skalli Z."/>
            <person name="Cattolico L."/>
            <person name="Poulain J."/>
            <person name="De Berardinis V."/>
            <person name="Cruaud C."/>
            <person name="Duprat S."/>
            <person name="Brottier P."/>
            <person name="Coutanceau J.-P."/>
            <person name="Gouzy J."/>
            <person name="Parra G."/>
            <person name="Lardier G."/>
            <person name="Chapple C."/>
            <person name="McKernan K.J."/>
            <person name="McEwan P."/>
            <person name="Bosak S."/>
            <person name="Kellis M."/>
            <person name="Volff J.-N."/>
            <person name="Guigo R."/>
            <person name="Zody M.C."/>
            <person name="Mesirov J."/>
            <person name="Lindblad-Toh K."/>
            <person name="Birren B."/>
            <person name="Nusbaum C."/>
            <person name="Kahn D."/>
            <person name="Robinson-Rechavi M."/>
            <person name="Laudet V."/>
            <person name="Schachter V."/>
            <person name="Quetier F."/>
            <person name="Saurin W."/>
            <person name="Scarpelli C."/>
            <person name="Wincker P."/>
            <person name="Lander E.S."/>
            <person name="Weissenbach J."/>
            <person name="Roest Crollius H."/>
        </authorList>
    </citation>
    <scope>NUCLEOTIDE SEQUENCE [LARGE SCALE GENOMIC DNA]</scope>
</reference>
<dbReference type="KEGG" id="tng:GSTEN00015633G001"/>
<sequence length="39" mass="4245">MPQWEQVNGRGPKPAPALPQVSPRGHLEPTSVSLLITRV</sequence>
<accession>Q4SMR9</accession>
<name>Q4SMR9_TETNG</name>
<dbReference type="EMBL" id="CAAE01014545">
    <property type="protein sequence ID" value="CAF98063.1"/>
    <property type="molecule type" value="Genomic_DNA"/>
</dbReference>
<gene>
    <name evidence="2" type="ORF">GSTENG00015633001</name>
</gene>
<organism evidence="2">
    <name type="scientific">Tetraodon nigroviridis</name>
    <name type="common">Spotted green pufferfish</name>
    <name type="synonym">Chelonodon nigroviridis</name>
    <dbReference type="NCBI Taxonomy" id="99883"/>
    <lineage>
        <taxon>Eukaryota</taxon>
        <taxon>Metazoa</taxon>
        <taxon>Chordata</taxon>
        <taxon>Craniata</taxon>
        <taxon>Vertebrata</taxon>
        <taxon>Euteleostomi</taxon>
        <taxon>Actinopterygii</taxon>
        <taxon>Neopterygii</taxon>
        <taxon>Teleostei</taxon>
        <taxon>Neoteleostei</taxon>
        <taxon>Acanthomorphata</taxon>
        <taxon>Eupercaria</taxon>
        <taxon>Tetraodontiformes</taxon>
        <taxon>Tetradontoidea</taxon>
        <taxon>Tetraodontidae</taxon>
        <taxon>Tetraodon</taxon>
    </lineage>
</organism>
<proteinExistence type="predicted"/>
<feature type="compositionally biased region" description="Polar residues" evidence="1">
    <location>
        <begin position="30"/>
        <end position="39"/>
    </location>
</feature>
<comment type="caution">
    <text evidence="2">The sequence shown here is derived from an EMBL/GenBank/DDBJ whole genome shotgun (WGS) entry which is preliminary data.</text>
</comment>
<dbReference type="AlphaFoldDB" id="Q4SMR9"/>
<reference evidence="2" key="2">
    <citation type="submission" date="2004-02" db="EMBL/GenBank/DDBJ databases">
        <authorList>
            <consortium name="Genoscope"/>
            <consortium name="Whitehead Institute Centre for Genome Research"/>
        </authorList>
    </citation>
    <scope>NUCLEOTIDE SEQUENCE</scope>
</reference>
<evidence type="ECO:0000256" key="1">
    <source>
        <dbReference type="SAM" id="MobiDB-lite"/>
    </source>
</evidence>
<evidence type="ECO:0000313" key="2">
    <source>
        <dbReference type="EMBL" id="CAF98063.1"/>
    </source>
</evidence>